<protein>
    <submittedName>
        <fullName evidence="2">Uncharacterized protein</fullName>
    </submittedName>
</protein>
<feature type="region of interest" description="Disordered" evidence="1">
    <location>
        <begin position="1"/>
        <end position="41"/>
    </location>
</feature>
<dbReference type="InParanoid" id="A0A136J2D8"/>
<organism evidence="2 3">
    <name type="scientific">Microdochium bolleyi</name>
    <dbReference type="NCBI Taxonomy" id="196109"/>
    <lineage>
        <taxon>Eukaryota</taxon>
        <taxon>Fungi</taxon>
        <taxon>Dikarya</taxon>
        <taxon>Ascomycota</taxon>
        <taxon>Pezizomycotina</taxon>
        <taxon>Sordariomycetes</taxon>
        <taxon>Xylariomycetidae</taxon>
        <taxon>Xylariales</taxon>
        <taxon>Microdochiaceae</taxon>
        <taxon>Microdochium</taxon>
    </lineage>
</organism>
<accession>A0A136J2D8</accession>
<dbReference type="EMBL" id="KQ964250">
    <property type="protein sequence ID" value="KXJ91420.1"/>
    <property type="molecule type" value="Genomic_DNA"/>
</dbReference>
<dbReference type="AlphaFoldDB" id="A0A136J2D8"/>
<gene>
    <name evidence="2" type="ORF">Micbo1qcDRAFT_163137</name>
</gene>
<sequence length="78" mass="8095">MRRAVRQPELAPAVRARVCGPPGAAGPGRSWTSSSRARGRGEQRVSLGVALIGCVASSDTGRIVGIQLGPSVQRWVSS</sequence>
<keyword evidence="3" id="KW-1185">Reference proteome</keyword>
<evidence type="ECO:0000313" key="3">
    <source>
        <dbReference type="Proteomes" id="UP000070501"/>
    </source>
</evidence>
<evidence type="ECO:0000256" key="1">
    <source>
        <dbReference type="SAM" id="MobiDB-lite"/>
    </source>
</evidence>
<name>A0A136J2D8_9PEZI</name>
<evidence type="ECO:0000313" key="2">
    <source>
        <dbReference type="EMBL" id="KXJ91420.1"/>
    </source>
</evidence>
<dbReference type="Proteomes" id="UP000070501">
    <property type="component" value="Unassembled WGS sequence"/>
</dbReference>
<reference evidence="3" key="1">
    <citation type="submission" date="2016-02" db="EMBL/GenBank/DDBJ databases">
        <title>Draft genome sequence of Microdochium bolleyi, a fungal endophyte of beachgrass.</title>
        <authorList>
            <consortium name="DOE Joint Genome Institute"/>
            <person name="David A.S."/>
            <person name="May G."/>
            <person name="Haridas S."/>
            <person name="Lim J."/>
            <person name="Wang M."/>
            <person name="Labutti K."/>
            <person name="Lipzen A."/>
            <person name="Barry K."/>
            <person name="Grigoriev I.V."/>
        </authorList>
    </citation>
    <scope>NUCLEOTIDE SEQUENCE [LARGE SCALE GENOMIC DNA]</scope>
    <source>
        <strain evidence="3">J235TASD1</strain>
    </source>
</reference>
<proteinExistence type="predicted"/>